<evidence type="ECO:0000256" key="1">
    <source>
        <dbReference type="ARBA" id="ARBA00004496"/>
    </source>
</evidence>
<keyword evidence="13" id="KW-1185">Reference proteome</keyword>
<dbReference type="STRING" id="1855912.LuPra_04447"/>
<comment type="function">
    <text evidence="10">Involved in the biosynthesis of lipid A, a phosphorylated glycolipid that anchors the lipopolysaccharide to the outer membrane of the cell.</text>
</comment>
<dbReference type="InterPro" id="IPR010137">
    <property type="entry name" value="Lipid_A_LpxA"/>
</dbReference>
<dbReference type="GO" id="GO:0008780">
    <property type="term" value="F:acyl-[acyl-carrier-protein]-UDP-N-acetylglucosamine O-acyltransferase activity"/>
    <property type="evidence" value="ECO:0007669"/>
    <property type="project" value="UniProtKB-UniRule"/>
</dbReference>
<evidence type="ECO:0000256" key="10">
    <source>
        <dbReference type="HAMAP-Rule" id="MF_00387"/>
    </source>
</evidence>
<evidence type="ECO:0000313" key="12">
    <source>
        <dbReference type="EMBL" id="AMY11200.1"/>
    </source>
</evidence>
<reference evidence="13" key="2">
    <citation type="submission" date="2016-04" db="EMBL/GenBank/DDBJ databases">
        <title>First Complete Genome Sequence of a Subdivision 6 Acidobacterium.</title>
        <authorList>
            <person name="Huang S."/>
            <person name="Vieira S."/>
            <person name="Bunk B."/>
            <person name="Riedel T."/>
            <person name="Sproeer C."/>
            <person name="Overmann J."/>
        </authorList>
    </citation>
    <scope>NUCLEOTIDE SEQUENCE [LARGE SCALE GENOMIC DNA]</scope>
    <source>
        <strain evidence="13">DSM 100886 HEG_-6_39</strain>
    </source>
</reference>
<comment type="catalytic activity">
    <reaction evidence="10">
        <text>a (3R)-hydroxyacyl-[ACP] + UDP-N-acetyl-alpha-D-glucosamine = a UDP-3-O-[(3R)-3-hydroxyacyl]-N-acetyl-alpha-D-glucosamine + holo-[ACP]</text>
        <dbReference type="Rhea" id="RHEA:67812"/>
        <dbReference type="Rhea" id="RHEA-COMP:9685"/>
        <dbReference type="Rhea" id="RHEA-COMP:9945"/>
        <dbReference type="ChEBI" id="CHEBI:57705"/>
        <dbReference type="ChEBI" id="CHEBI:64479"/>
        <dbReference type="ChEBI" id="CHEBI:78827"/>
        <dbReference type="ChEBI" id="CHEBI:173225"/>
        <dbReference type="EC" id="2.3.1.129"/>
    </reaction>
</comment>
<dbReference type="Proteomes" id="UP000076079">
    <property type="component" value="Chromosome"/>
</dbReference>
<evidence type="ECO:0000256" key="7">
    <source>
        <dbReference type="ARBA" id="ARBA00023239"/>
    </source>
</evidence>
<dbReference type="Gene3D" id="1.20.1180.10">
    <property type="entry name" value="Udp N-acetylglucosamine O-acyltransferase, C-terminal domain"/>
    <property type="match status" value="1"/>
</dbReference>
<evidence type="ECO:0000256" key="3">
    <source>
        <dbReference type="ARBA" id="ARBA00022516"/>
    </source>
</evidence>
<reference evidence="12 13" key="1">
    <citation type="journal article" date="2016" name="Genome Announc.">
        <title>First Complete Genome Sequence of a Subdivision 6 Acidobacterium Strain.</title>
        <authorList>
            <person name="Huang S."/>
            <person name="Vieira S."/>
            <person name="Bunk B."/>
            <person name="Riedel T."/>
            <person name="Sproer C."/>
            <person name="Overmann J."/>
        </authorList>
    </citation>
    <scope>NUCLEOTIDE SEQUENCE [LARGE SCALE GENOMIC DNA]</scope>
    <source>
        <strain evidence="13">DSM 100886 HEG_-6_39</strain>
    </source>
</reference>
<evidence type="ECO:0000256" key="2">
    <source>
        <dbReference type="ARBA" id="ARBA00022490"/>
    </source>
</evidence>
<keyword evidence="8 10" id="KW-0012">Acyltransferase</keyword>
<dbReference type="PATRIC" id="fig|1813736.3.peg.4691"/>
<evidence type="ECO:0000256" key="9">
    <source>
        <dbReference type="ARBA" id="ARBA00025049"/>
    </source>
</evidence>
<dbReference type="InterPro" id="IPR029069">
    <property type="entry name" value="HotDog_dom_sf"/>
</dbReference>
<dbReference type="HAMAP" id="MF_00387">
    <property type="entry name" value="LpxA"/>
    <property type="match status" value="1"/>
</dbReference>
<dbReference type="CDD" id="cd01288">
    <property type="entry name" value="FabZ"/>
    <property type="match status" value="1"/>
</dbReference>
<accession>A0A143PSZ0</accession>
<feature type="domain" description="UDP N-acetylglucosamine O-acyltransferase C-terminal" evidence="11">
    <location>
        <begin position="321"/>
        <end position="403"/>
    </location>
</feature>
<dbReference type="RefSeq" id="WP_162271468.1">
    <property type="nucleotide sequence ID" value="NZ_CP015136.1"/>
</dbReference>
<evidence type="ECO:0000259" key="11">
    <source>
        <dbReference type="Pfam" id="PF13720"/>
    </source>
</evidence>
<keyword evidence="2 10" id="KW-0963">Cytoplasm</keyword>
<keyword evidence="7" id="KW-0456">Lyase</keyword>
<dbReference type="SUPFAM" id="SSF54637">
    <property type="entry name" value="Thioesterase/thiol ester dehydrase-isomerase"/>
    <property type="match status" value="1"/>
</dbReference>
<proteinExistence type="inferred from homology"/>
<dbReference type="CDD" id="cd03351">
    <property type="entry name" value="LbH_UDP-GlcNAc_AT"/>
    <property type="match status" value="1"/>
</dbReference>
<dbReference type="SUPFAM" id="SSF51161">
    <property type="entry name" value="Trimeric LpxA-like enzymes"/>
    <property type="match status" value="1"/>
</dbReference>
<evidence type="ECO:0000256" key="5">
    <source>
        <dbReference type="ARBA" id="ARBA00022679"/>
    </source>
</evidence>
<protein>
    <recommendedName>
        <fullName evidence="10">Acyl-[acyl-carrier-protein]--UDP-N-acetylglucosamine O-acyltransferase</fullName>
        <shortName evidence="10">UDP-N-acetylglucosamine acyltransferase</shortName>
        <ecNumber evidence="10">2.3.1.129</ecNumber>
    </recommendedName>
</protein>
<dbReference type="EMBL" id="CP015136">
    <property type="protein sequence ID" value="AMY11200.1"/>
    <property type="molecule type" value="Genomic_DNA"/>
</dbReference>
<dbReference type="Pfam" id="PF07977">
    <property type="entry name" value="FabA"/>
    <property type="match status" value="1"/>
</dbReference>
<dbReference type="GO" id="GO:0016020">
    <property type="term" value="C:membrane"/>
    <property type="evidence" value="ECO:0007669"/>
    <property type="project" value="GOC"/>
</dbReference>
<dbReference type="InterPro" id="IPR011004">
    <property type="entry name" value="Trimer_LpxA-like_sf"/>
</dbReference>
<dbReference type="NCBIfam" id="NF000582">
    <property type="entry name" value="PRK00006.1"/>
    <property type="match status" value="1"/>
</dbReference>
<evidence type="ECO:0000256" key="6">
    <source>
        <dbReference type="ARBA" id="ARBA00023098"/>
    </source>
</evidence>
<name>A0A143PSZ0_LUTPR</name>
<dbReference type="NCBIfam" id="TIGR01852">
    <property type="entry name" value="lipid_A_lpxA"/>
    <property type="match status" value="1"/>
</dbReference>
<dbReference type="PANTHER" id="PTHR43480:SF1">
    <property type="entry name" value="ACYL-[ACYL-CARRIER-PROTEIN]--UDP-N-ACETYLGLUCOSAMINE O-ACYLTRANSFERASE, MITOCHONDRIAL-RELATED"/>
    <property type="match status" value="1"/>
</dbReference>
<comment type="subunit">
    <text evidence="10">Homotrimer.</text>
</comment>
<comment type="function">
    <text evidence="9">Involved in unsaturated fatty acids biosynthesis. Catalyzes the dehydration of short chain beta-hydroxyacyl-ACPs and long chain saturated and unsaturated beta-hydroxyacyl-ACPs.</text>
</comment>
<dbReference type="GO" id="GO:0005737">
    <property type="term" value="C:cytoplasm"/>
    <property type="evidence" value="ECO:0007669"/>
    <property type="project" value="UniProtKB-SubCell"/>
</dbReference>
<keyword evidence="5 10" id="KW-0808">Transferase</keyword>
<keyword evidence="6 10" id="KW-0443">Lipid metabolism</keyword>
<dbReference type="Pfam" id="PF13720">
    <property type="entry name" value="Acetyltransf_11"/>
    <property type="match status" value="1"/>
</dbReference>
<comment type="pathway">
    <text evidence="10">Glycolipid biosynthesis; lipid IV(A) biosynthesis; lipid IV(A) from (3R)-3-hydroxytetradecanoyl-[acyl-carrier-protein] and UDP-N-acetyl-alpha-D-glucosamine: step 1/6.</text>
</comment>
<keyword evidence="3 10" id="KW-0444">Lipid biosynthesis</keyword>
<dbReference type="InterPro" id="IPR029098">
    <property type="entry name" value="Acetyltransf_C"/>
</dbReference>
<dbReference type="PANTHER" id="PTHR43480">
    <property type="entry name" value="ACYL-[ACYL-CARRIER-PROTEIN]--UDP-N-ACETYLGLUCOSAMINE O-ACYLTRANSFERASE"/>
    <property type="match status" value="1"/>
</dbReference>
<dbReference type="InterPro" id="IPR037157">
    <property type="entry name" value="Acetyltransf_C_sf"/>
</dbReference>
<dbReference type="AlphaFoldDB" id="A0A143PSZ0"/>
<evidence type="ECO:0000256" key="8">
    <source>
        <dbReference type="ARBA" id="ARBA00023315"/>
    </source>
</evidence>
<dbReference type="GO" id="GO:0016829">
    <property type="term" value="F:lyase activity"/>
    <property type="evidence" value="ECO:0007669"/>
    <property type="project" value="UniProtKB-KW"/>
</dbReference>
<dbReference type="GO" id="GO:0009245">
    <property type="term" value="P:lipid A biosynthetic process"/>
    <property type="evidence" value="ECO:0007669"/>
    <property type="project" value="UniProtKB-UniRule"/>
</dbReference>
<dbReference type="Pfam" id="PF00132">
    <property type="entry name" value="Hexapep"/>
    <property type="match status" value="2"/>
</dbReference>
<dbReference type="KEGG" id="abac:LuPra_04447"/>
<organism evidence="12 13">
    <name type="scientific">Luteitalea pratensis</name>
    <dbReference type="NCBI Taxonomy" id="1855912"/>
    <lineage>
        <taxon>Bacteria</taxon>
        <taxon>Pseudomonadati</taxon>
        <taxon>Acidobacteriota</taxon>
        <taxon>Vicinamibacteria</taxon>
        <taxon>Vicinamibacterales</taxon>
        <taxon>Vicinamibacteraceae</taxon>
        <taxon>Luteitalea</taxon>
    </lineage>
</organism>
<dbReference type="InterPro" id="IPR001451">
    <property type="entry name" value="Hexapep"/>
</dbReference>
<sequence length="418" mass="45235">MSIHLPPVIDRLCSRFPLQMVDAVTDFTCGERLVAIKNVTVNEDFFPGHFPGAPLMPGVLMIESMAQAASVLLLQAADGTILPHRASLRGADGVKFRKPVGPGDRVRLELSIERRRATMARVRGVAYVHDQIVAEGTLVMAIEPEPAIIHPTAVVEQGAEIGAGTVVAANAVIGPQVKIGPRCKIGAGAIIDGATTIGEGTEVFPYASIGLIPQDTKFRGEPTRLEIGRFNVFREFVTVHRGTEGGGGVTRIGDHNLFMAYSHIAHDCRVGNHTIFGNAATLGGHVTVEDCATISAFSGVHQFCRIGSHAFIGGYSVVTKDALPFAKTVGNRARNYGLNTIGLMRRGFTAGAVTRLRHAYRYLLVSRLNTTRALAEIEKDPELQCTEVQYLIDFIRQSKRGVILRRATRRPEDVSPDE</sequence>
<dbReference type="Gene3D" id="2.160.10.10">
    <property type="entry name" value="Hexapeptide repeat proteins"/>
    <property type="match status" value="1"/>
</dbReference>
<dbReference type="NCBIfam" id="NF003657">
    <property type="entry name" value="PRK05289.1"/>
    <property type="match status" value="1"/>
</dbReference>
<keyword evidence="10" id="KW-0677">Repeat</keyword>
<dbReference type="UniPathway" id="UPA00359">
    <property type="reaction ID" value="UER00477"/>
</dbReference>
<dbReference type="EC" id="2.3.1.129" evidence="10"/>
<gene>
    <name evidence="10 12" type="primary">lpxA</name>
    <name evidence="12" type="ORF">LuPra_04447</name>
</gene>
<dbReference type="Gene3D" id="3.10.129.10">
    <property type="entry name" value="Hotdog Thioesterase"/>
    <property type="match status" value="1"/>
</dbReference>
<evidence type="ECO:0000313" key="13">
    <source>
        <dbReference type="Proteomes" id="UP000076079"/>
    </source>
</evidence>
<evidence type="ECO:0000256" key="4">
    <source>
        <dbReference type="ARBA" id="ARBA00022556"/>
    </source>
</evidence>
<dbReference type="InterPro" id="IPR013114">
    <property type="entry name" value="FabA_FabZ"/>
</dbReference>
<keyword evidence="4 10" id="KW-0441">Lipid A biosynthesis</keyword>
<comment type="similarity">
    <text evidence="10">Belongs to the transferase hexapeptide repeat family. LpxA subfamily.</text>
</comment>
<dbReference type="FunFam" id="3.10.129.10:FF:000001">
    <property type="entry name" value="3-hydroxyacyl-[acyl-carrier-protein] dehydratase FabZ"/>
    <property type="match status" value="1"/>
</dbReference>
<comment type="subcellular location">
    <subcellularLocation>
        <location evidence="1 10">Cytoplasm</location>
    </subcellularLocation>
</comment>